<comment type="caution">
    <text evidence="11">The sequence shown here is derived from an EMBL/GenBank/DDBJ whole genome shotgun (WGS) entry which is preliminary data.</text>
</comment>
<keyword evidence="4 11" id="KW-0067">ATP-binding</keyword>
<dbReference type="InterPro" id="IPR036640">
    <property type="entry name" value="ABC1_TM_sf"/>
</dbReference>
<dbReference type="InterPro" id="IPR003593">
    <property type="entry name" value="AAA+_ATPase"/>
</dbReference>
<evidence type="ECO:0000256" key="6">
    <source>
        <dbReference type="ARBA" id="ARBA00023136"/>
    </source>
</evidence>
<dbReference type="CDD" id="cd18583">
    <property type="entry name" value="ABC_6TM_HMT1"/>
    <property type="match status" value="1"/>
</dbReference>
<accession>A0ABR3WTL6</accession>
<feature type="transmembrane region" description="Helical" evidence="8">
    <location>
        <begin position="401"/>
        <end position="418"/>
    </location>
</feature>
<keyword evidence="6 8" id="KW-0472">Membrane</keyword>
<evidence type="ECO:0000259" key="9">
    <source>
        <dbReference type="PROSITE" id="PS50893"/>
    </source>
</evidence>
<dbReference type="PROSITE" id="PS50929">
    <property type="entry name" value="ABC_TM1F"/>
    <property type="match status" value="1"/>
</dbReference>
<feature type="transmembrane region" description="Helical" evidence="8">
    <location>
        <begin position="309"/>
        <end position="329"/>
    </location>
</feature>
<dbReference type="Pfam" id="PF00664">
    <property type="entry name" value="ABC_membrane"/>
    <property type="match status" value="1"/>
</dbReference>
<dbReference type="Gene3D" id="3.40.50.300">
    <property type="entry name" value="P-loop containing nucleotide triphosphate hydrolases"/>
    <property type="match status" value="1"/>
</dbReference>
<evidence type="ECO:0000256" key="8">
    <source>
        <dbReference type="SAM" id="Phobius"/>
    </source>
</evidence>
<feature type="region of interest" description="Disordered" evidence="7">
    <location>
        <begin position="103"/>
        <end position="131"/>
    </location>
</feature>
<dbReference type="GO" id="GO:0005524">
    <property type="term" value="F:ATP binding"/>
    <property type="evidence" value="ECO:0007669"/>
    <property type="project" value="UniProtKB-KW"/>
</dbReference>
<keyword evidence="2 8" id="KW-0812">Transmembrane</keyword>
<keyword evidence="3" id="KW-0547">Nucleotide-binding</keyword>
<dbReference type="Proteomes" id="UP001583193">
    <property type="component" value="Unassembled WGS sequence"/>
</dbReference>
<dbReference type="SMART" id="SM00382">
    <property type="entry name" value="AAA"/>
    <property type="match status" value="1"/>
</dbReference>
<dbReference type="PANTHER" id="PTHR24221:SF651">
    <property type="entry name" value="HEAVY METAL TOLERANCE PROTEIN"/>
    <property type="match status" value="1"/>
</dbReference>
<proteinExistence type="predicted"/>
<feature type="transmembrane region" description="Helical" evidence="8">
    <location>
        <begin position="284"/>
        <end position="303"/>
    </location>
</feature>
<organism evidence="11 12">
    <name type="scientific">Paecilomyces lecythidis</name>
    <dbReference type="NCBI Taxonomy" id="3004212"/>
    <lineage>
        <taxon>Eukaryota</taxon>
        <taxon>Fungi</taxon>
        <taxon>Dikarya</taxon>
        <taxon>Ascomycota</taxon>
        <taxon>Pezizomycotina</taxon>
        <taxon>Eurotiomycetes</taxon>
        <taxon>Eurotiomycetidae</taxon>
        <taxon>Eurotiales</taxon>
        <taxon>Thermoascaceae</taxon>
        <taxon>Paecilomyces</taxon>
    </lineage>
</organism>
<dbReference type="Pfam" id="PF00005">
    <property type="entry name" value="ABC_tran"/>
    <property type="match status" value="1"/>
</dbReference>
<evidence type="ECO:0000256" key="5">
    <source>
        <dbReference type="ARBA" id="ARBA00022989"/>
    </source>
</evidence>
<dbReference type="InterPro" id="IPR039421">
    <property type="entry name" value="Type_1_exporter"/>
</dbReference>
<dbReference type="SUPFAM" id="SSF90123">
    <property type="entry name" value="ABC transporter transmembrane region"/>
    <property type="match status" value="1"/>
</dbReference>
<evidence type="ECO:0000256" key="7">
    <source>
        <dbReference type="SAM" id="MobiDB-lite"/>
    </source>
</evidence>
<dbReference type="PROSITE" id="PS00211">
    <property type="entry name" value="ABC_TRANSPORTER_1"/>
    <property type="match status" value="1"/>
</dbReference>
<comment type="subcellular location">
    <subcellularLocation>
        <location evidence="1">Membrane</location>
        <topology evidence="1">Multi-pass membrane protein</topology>
    </subcellularLocation>
</comment>
<evidence type="ECO:0000259" key="10">
    <source>
        <dbReference type="PROSITE" id="PS50929"/>
    </source>
</evidence>
<evidence type="ECO:0000256" key="2">
    <source>
        <dbReference type="ARBA" id="ARBA00022692"/>
    </source>
</evidence>
<keyword evidence="12" id="KW-1185">Reference proteome</keyword>
<dbReference type="SUPFAM" id="SSF52540">
    <property type="entry name" value="P-loop containing nucleoside triphosphate hydrolases"/>
    <property type="match status" value="1"/>
</dbReference>
<dbReference type="InterPro" id="IPR027417">
    <property type="entry name" value="P-loop_NTPase"/>
</dbReference>
<protein>
    <submittedName>
        <fullName evidence="11">ATP-binding cassette-type vacuolar membrane transporter Hmt1</fullName>
    </submittedName>
</protein>
<sequence>MDPSPNVVQFVPWCLALPVELDILATSVSIYTDVHHEPTVGDPFGGPLRTRLTIWETLEIAVGAVRVLILTLLVLCYIFKVAVPTRRVRKEIEGVNAEETADLLDSMHDPSSEDSDSPTDAEQTSPEPWTRPLKTPTTNWWEYLSGYSLFFPYIWPSKSRRLQIIAMFCFFLLVVQRVVNLLVPYQVGVITDSLSIREGQLHVPWTHICLYIFYRWLQGSQGLIESVRSNLWISISQYAYAELSTASFEHVHRLGLDFHVNKKMGEVLSALTKGNSINTFLEQVTFQVLPMFIDLAIAIGYFLVFFDAYYALTITIMTFFYLYLTIKIASWRADMRRQMVNASRQEDAVKNDSLISYETVKYFNAEEYEFDRYRGAVTNYLEAEYHSLFAQNLMNICQNTIFMLGLLVTCFIATYQIARGERPVGQFVTLLSYMTQLQAPLNIFGTFYRYIQSALINAERLLELFRVQPSIVDKPSAVPLSVCQGSIRFQNVHFSYDARRPALNGLTFNCPPGSTTAFVGESGAGKSTLFRLLYRFYNPTKGEIFVDEYNTEDVTIDSVRRHIGVVPQDTVLFNETLMYNLKYANQHATDEEVYDACRAASIHDKIMSFPDGYETKVGDRGLRLSGGEKQRVAIARTILKNPQIILLDEATAALDTETEQHIQHALSVLSEGRTVLIIAHRLSTIIASDNIIVLQDGRVAESGTHNELLASGGRYHAMWQKQARAQREAALADSSSHRD</sequence>
<keyword evidence="5 8" id="KW-1133">Transmembrane helix</keyword>
<feature type="domain" description="ABC transporter" evidence="9">
    <location>
        <begin position="487"/>
        <end position="721"/>
    </location>
</feature>
<dbReference type="PANTHER" id="PTHR24221">
    <property type="entry name" value="ATP-BINDING CASSETTE SUB-FAMILY B"/>
    <property type="match status" value="1"/>
</dbReference>
<evidence type="ECO:0000313" key="11">
    <source>
        <dbReference type="EMBL" id="KAL1867002.1"/>
    </source>
</evidence>
<name>A0ABR3WTL6_9EURO</name>
<evidence type="ECO:0000256" key="1">
    <source>
        <dbReference type="ARBA" id="ARBA00004141"/>
    </source>
</evidence>
<dbReference type="Gene3D" id="1.20.1560.10">
    <property type="entry name" value="ABC transporter type 1, transmembrane domain"/>
    <property type="match status" value="1"/>
</dbReference>
<feature type="transmembrane region" description="Helical" evidence="8">
    <location>
        <begin position="60"/>
        <end position="79"/>
    </location>
</feature>
<gene>
    <name evidence="11" type="primary">hmt1_2</name>
    <name evidence="11" type="ORF">Plec18167_008793</name>
</gene>
<evidence type="ECO:0000313" key="12">
    <source>
        <dbReference type="Proteomes" id="UP001583193"/>
    </source>
</evidence>
<feature type="domain" description="ABC transmembrane type-1" evidence="10">
    <location>
        <begin position="168"/>
        <end position="453"/>
    </location>
</feature>
<evidence type="ECO:0000256" key="3">
    <source>
        <dbReference type="ARBA" id="ARBA00022741"/>
    </source>
</evidence>
<dbReference type="EMBL" id="JAVDPF010000046">
    <property type="protein sequence ID" value="KAL1867002.1"/>
    <property type="molecule type" value="Genomic_DNA"/>
</dbReference>
<dbReference type="PROSITE" id="PS50893">
    <property type="entry name" value="ABC_TRANSPORTER_2"/>
    <property type="match status" value="1"/>
</dbReference>
<dbReference type="CDD" id="cd03253">
    <property type="entry name" value="ABCC_ATM1_transporter"/>
    <property type="match status" value="1"/>
</dbReference>
<dbReference type="InterPro" id="IPR003439">
    <property type="entry name" value="ABC_transporter-like_ATP-bd"/>
</dbReference>
<dbReference type="InterPro" id="IPR011527">
    <property type="entry name" value="ABC1_TM_dom"/>
</dbReference>
<dbReference type="InterPro" id="IPR017871">
    <property type="entry name" value="ABC_transporter-like_CS"/>
</dbReference>
<evidence type="ECO:0000256" key="4">
    <source>
        <dbReference type="ARBA" id="ARBA00022840"/>
    </source>
</evidence>
<reference evidence="11 12" key="1">
    <citation type="journal article" date="2024" name="IMA Fungus">
        <title>IMA Genome - F19 : A genome assembly and annotation guide to empower mycologists, including annotated draft genome sequences of Ceratocystis pirilliformis, Diaporthe australafricana, Fusarium ophioides, Paecilomyces lecythidis, and Sporothrix stenoceras.</title>
        <authorList>
            <person name="Aylward J."/>
            <person name="Wilson A.M."/>
            <person name="Visagie C.M."/>
            <person name="Spraker J."/>
            <person name="Barnes I."/>
            <person name="Buitendag C."/>
            <person name="Ceriani C."/>
            <person name="Del Mar Angel L."/>
            <person name="du Plessis D."/>
            <person name="Fuchs T."/>
            <person name="Gasser K."/>
            <person name="Kramer D."/>
            <person name="Li W."/>
            <person name="Munsamy K."/>
            <person name="Piso A."/>
            <person name="Price J.L."/>
            <person name="Sonnekus B."/>
            <person name="Thomas C."/>
            <person name="van der Nest A."/>
            <person name="van Dijk A."/>
            <person name="van Heerden A."/>
            <person name="van Vuuren N."/>
            <person name="Yilmaz N."/>
            <person name="Duong T.A."/>
            <person name="van der Merwe N.A."/>
            <person name="Wingfield M.J."/>
            <person name="Wingfield B.D."/>
        </authorList>
    </citation>
    <scope>NUCLEOTIDE SEQUENCE [LARGE SCALE GENOMIC DNA]</scope>
    <source>
        <strain evidence="11 12">CMW 18167</strain>
    </source>
</reference>